<feature type="region of interest" description="Disordered" evidence="10">
    <location>
        <begin position="988"/>
        <end position="1040"/>
    </location>
</feature>
<dbReference type="InterPro" id="IPR007117">
    <property type="entry name" value="Expansin_CBD"/>
</dbReference>
<evidence type="ECO:0000256" key="3">
    <source>
        <dbReference type="ARBA" id="ARBA00005392"/>
    </source>
</evidence>
<feature type="transmembrane region" description="Helical" evidence="11">
    <location>
        <begin position="440"/>
        <end position="459"/>
    </location>
</feature>
<keyword evidence="15" id="KW-1185">Reference proteome</keyword>
<feature type="transmembrane region" description="Helical" evidence="11">
    <location>
        <begin position="620"/>
        <end position="643"/>
    </location>
</feature>
<evidence type="ECO:0000256" key="5">
    <source>
        <dbReference type="ARBA" id="ARBA00022525"/>
    </source>
</evidence>
<comment type="subcellular location">
    <subcellularLocation>
        <location evidence="1">Membrane</location>
        <topology evidence="1">Peripheral membrane protein</topology>
    </subcellularLocation>
    <subcellularLocation>
        <location evidence="2">Secreted</location>
        <location evidence="2">Cell wall</location>
    </subcellularLocation>
</comment>
<dbReference type="InterPro" id="IPR036749">
    <property type="entry name" value="Expansin_CBD_sf"/>
</dbReference>
<dbReference type="SMART" id="SM00837">
    <property type="entry name" value="DPBB_1"/>
    <property type="match status" value="1"/>
</dbReference>
<organism evidence="14 15">
    <name type="scientific">Musa troglodytarum</name>
    <name type="common">fe'i banana</name>
    <dbReference type="NCBI Taxonomy" id="320322"/>
    <lineage>
        <taxon>Eukaryota</taxon>
        <taxon>Viridiplantae</taxon>
        <taxon>Streptophyta</taxon>
        <taxon>Embryophyta</taxon>
        <taxon>Tracheophyta</taxon>
        <taxon>Spermatophyta</taxon>
        <taxon>Magnoliopsida</taxon>
        <taxon>Liliopsida</taxon>
        <taxon>Zingiberales</taxon>
        <taxon>Musaceae</taxon>
        <taxon>Musa</taxon>
    </lineage>
</organism>
<feature type="transmembrane region" description="Helical" evidence="11">
    <location>
        <begin position="466"/>
        <end position="486"/>
    </location>
</feature>
<dbReference type="PANTHER" id="PTHR31867">
    <property type="entry name" value="EXPANSIN-A15"/>
    <property type="match status" value="1"/>
</dbReference>
<dbReference type="PROSITE" id="PS50842">
    <property type="entry name" value="EXPANSIN_EG45"/>
    <property type="match status" value="1"/>
</dbReference>
<evidence type="ECO:0000256" key="4">
    <source>
        <dbReference type="ARBA" id="ARBA00022512"/>
    </source>
</evidence>
<feature type="transmembrane region" description="Helical" evidence="11">
    <location>
        <begin position="689"/>
        <end position="708"/>
    </location>
</feature>
<gene>
    <name evidence="14" type="ORF">MUK42_28925</name>
</gene>
<dbReference type="GO" id="GO:0009664">
    <property type="term" value="P:plant-type cell wall organization"/>
    <property type="evidence" value="ECO:0007669"/>
    <property type="project" value="InterPro"/>
</dbReference>
<dbReference type="OrthoDB" id="40134at2759"/>
<dbReference type="PROSITE" id="PS50843">
    <property type="entry name" value="EXPANSIN_CBD"/>
    <property type="match status" value="1"/>
</dbReference>
<feature type="compositionally biased region" description="Polar residues" evidence="10">
    <location>
        <begin position="1024"/>
        <end position="1040"/>
    </location>
</feature>
<protein>
    <submittedName>
        <fullName evidence="14">Amino acid transporter</fullName>
    </submittedName>
</protein>
<dbReference type="SUPFAM" id="SSF50685">
    <property type="entry name" value="Barwin-like endoglucanases"/>
    <property type="match status" value="1"/>
</dbReference>
<evidence type="ECO:0000256" key="10">
    <source>
        <dbReference type="SAM" id="MobiDB-lite"/>
    </source>
</evidence>
<dbReference type="CDD" id="cd22274">
    <property type="entry name" value="DPBB_EXPA_N"/>
    <property type="match status" value="1"/>
</dbReference>
<dbReference type="Proteomes" id="UP001055439">
    <property type="component" value="Chromosome 4"/>
</dbReference>
<dbReference type="PRINTS" id="PR01226">
    <property type="entry name" value="EXPANSIN"/>
</dbReference>
<dbReference type="Pfam" id="PF03330">
    <property type="entry name" value="DPBB_1"/>
    <property type="match status" value="1"/>
</dbReference>
<evidence type="ECO:0000256" key="8">
    <source>
        <dbReference type="ARBA" id="ARBA00022989"/>
    </source>
</evidence>
<dbReference type="SUPFAM" id="SSF49590">
    <property type="entry name" value="PHL pollen allergen"/>
    <property type="match status" value="1"/>
</dbReference>
<keyword evidence="8 11" id="KW-1133">Transmembrane helix</keyword>
<dbReference type="InterPro" id="IPR007112">
    <property type="entry name" value="Expansin/allergen_DPBB_dom"/>
</dbReference>
<keyword evidence="9 11" id="KW-0472">Membrane</keyword>
<dbReference type="InterPro" id="IPR002963">
    <property type="entry name" value="Expansin"/>
</dbReference>
<dbReference type="GO" id="GO:0006865">
    <property type="term" value="P:amino acid transport"/>
    <property type="evidence" value="ECO:0007669"/>
    <property type="project" value="UniProtKB-KW"/>
</dbReference>
<sequence length="1059" mass="113635">MLAISTNPTEKTEGSGGVGDEAEIAAYGQTDAAEEMERQGLRGRDLAPLDSSSRRSPHSHFGLAHLSCLSPLSTTLSAPPLPSSTMPTPSLLPFPPRSRLLSLRQLFSLLFHSHRLALLLLPLTLLSRLAAAHQSSSSYGAAALTEWRSAHASYYAVFDPRDTVGGPQISLSPRGACGYGDLGKRGYGMATAGLSEALFEKGAACGGCYEVRCVEELRYCLPGTSIVLTATNFCAPNYGLPADAGGICNTPNHHFLMPIQAFEKIAIWKAGVMPIQYRRVKCIREDGVRFTIDGKGFFYTVLISNVADKGVGDWVAAHGPADLKGQALSFEVTASDGVTLTSYNVAPRDWAFGKTYVENHTLLLRPVNANTERLPNYVGPIHSFVDALSSASSLLDSITQPGFLDFFFALYGRDATVPLLPSVAGSGYGERQMSSQPKTFANVFIAIVGAGVLGLPYAFRQTGWVAGALLLLAVAAFTFHCMILLIHTCRRVELDTFDKIASFGDLGLAVAGPVGRLAVDVMIVLSQCGFCVGYLIFISKTLTFLVPVSLPSLSSTAFYVLAMLPFQLGLNSIPTLTHLALLSIFADIVDIGAMGVVIAEDASILLSNPPPVRAFTGPSVLLYGIGVAVYAFEGVGMVIPLEAEAGDKPNFGNTLGFSMALIAFTYGLFGVLGYAAFGEETRDIITTNLGDGVLSVLIQLGLCINLFFTFPVMMNPVFEVAERWLHGKRYCWWLRLVATLVPNFGDFLSLVGSSVCVVLGFVLPAWFHLKVFREELGWASTIADIAIVIAGLVLAIFSTWSSLVSIFSSVCTMDLRALNIESRRPPNVGGDVAAARSTAGDGDPRVTLMTRVWSALLFVVCYYPATTRSSGISLKKKARAWDGGLVRAAFRHAKPSIIRSVTKPEMLVAETTNIQPRFPTRFLSLVTQNRMRLRDPTGCPTPLPGSMRFVPQPMRPYPRWGLPTRGRLPHASPLNGPHPIPLSSPFECSASRGGRRKTQQNGAHGVVVEASSESRGPAAVLPSLTATNPGRNKQRASCNGASLSKGGCFEDILFLLVSL</sequence>
<feature type="transmembrane region" description="Helical" evidence="11">
    <location>
        <begin position="578"/>
        <end position="599"/>
    </location>
</feature>
<feature type="transmembrane region" description="Helical" evidence="11">
    <location>
        <begin position="747"/>
        <end position="769"/>
    </location>
</feature>
<evidence type="ECO:0000259" key="13">
    <source>
        <dbReference type="PROSITE" id="PS50843"/>
    </source>
</evidence>
<feature type="transmembrane region" description="Helical" evidence="11">
    <location>
        <begin position="544"/>
        <end position="566"/>
    </location>
</feature>
<evidence type="ECO:0000256" key="7">
    <source>
        <dbReference type="ARBA" id="ARBA00022970"/>
    </source>
</evidence>
<feature type="domain" description="Expansin-like CBD" evidence="13">
    <location>
        <begin position="314"/>
        <end position="358"/>
    </location>
</feature>
<feature type="domain" description="Expansin-like EG45" evidence="12">
    <location>
        <begin position="174"/>
        <end position="287"/>
    </location>
</feature>
<evidence type="ECO:0000313" key="14">
    <source>
        <dbReference type="EMBL" id="URD94367.1"/>
    </source>
</evidence>
<name>A0A9E7JU41_9LILI</name>
<dbReference type="Gene3D" id="2.40.40.10">
    <property type="entry name" value="RlpA-like domain"/>
    <property type="match status" value="1"/>
</dbReference>
<reference evidence="14" key="1">
    <citation type="submission" date="2022-05" db="EMBL/GenBank/DDBJ databases">
        <title>The Musa troglodytarum L. genome provides insights into the mechanism of non-climacteric behaviour and enrichment of carotenoids.</title>
        <authorList>
            <person name="Wang J."/>
        </authorList>
    </citation>
    <scope>NUCLEOTIDE SEQUENCE</scope>
    <source>
        <tissue evidence="14">Leaf</tissue>
    </source>
</reference>
<evidence type="ECO:0000256" key="2">
    <source>
        <dbReference type="ARBA" id="ARBA00004191"/>
    </source>
</evidence>
<feature type="transmembrane region" description="Helical" evidence="11">
    <location>
        <begin position="655"/>
        <end position="677"/>
    </location>
</feature>
<dbReference type="InterPro" id="IPR009009">
    <property type="entry name" value="RlpA-like_DPBB"/>
</dbReference>
<evidence type="ECO:0000256" key="9">
    <source>
        <dbReference type="ARBA" id="ARBA00023136"/>
    </source>
</evidence>
<keyword evidence="4" id="KW-0134">Cell wall</keyword>
<keyword evidence="7" id="KW-0029">Amino-acid transport</keyword>
<dbReference type="GO" id="GO:0016020">
    <property type="term" value="C:membrane"/>
    <property type="evidence" value="ECO:0007669"/>
    <property type="project" value="UniProtKB-SubCell"/>
</dbReference>
<evidence type="ECO:0000256" key="6">
    <source>
        <dbReference type="ARBA" id="ARBA00022692"/>
    </source>
</evidence>
<feature type="transmembrane region" description="Helical" evidence="11">
    <location>
        <begin position="517"/>
        <end position="537"/>
    </location>
</feature>
<evidence type="ECO:0000256" key="11">
    <source>
        <dbReference type="SAM" id="Phobius"/>
    </source>
</evidence>
<proteinExistence type="inferred from homology"/>
<dbReference type="AlphaFoldDB" id="A0A9E7JU41"/>
<dbReference type="EMBL" id="CP097506">
    <property type="protein sequence ID" value="URD94367.1"/>
    <property type="molecule type" value="Genomic_DNA"/>
</dbReference>
<keyword evidence="6 11" id="KW-0812">Transmembrane</keyword>
<accession>A0A9E7JU41</accession>
<keyword evidence="5" id="KW-0964">Secreted</keyword>
<dbReference type="InterPro" id="IPR036908">
    <property type="entry name" value="RlpA-like_sf"/>
</dbReference>
<keyword evidence="7" id="KW-0813">Transport</keyword>
<feature type="transmembrane region" description="Helical" evidence="11">
    <location>
        <begin position="776"/>
        <end position="800"/>
    </location>
</feature>
<evidence type="ECO:0000256" key="1">
    <source>
        <dbReference type="ARBA" id="ARBA00004170"/>
    </source>
</evidence>
<dbReference type="InterPro" id="IPR013057">
    <property type="entry name" value="AA_transpt_TM"/>
</dbReference>
<dbReference type="Pfam" id="PF01490">
    <property type="entry name" value="Aa_trans"/>
    <property type="match status" value="1"/>
</dbReference>
<feature type="region of interest" description="Disordered" evidence="10">
    <location>
        <begin position="1"/>
        <end position="40"/>
    </location>
</feature>
<comment type="similarity">
    <text evidence="3">Belongs to the expansin family. Expansin A subfamily.</text>
</comment>
<evidence type="ECO:0000259" key="12">
    <source>
        <dbReference type="PROSITE" id="PS50842"/>
    </source>
</evidence>
<evidence type="ECO:0000313" key="15">
    <source>
        <dbReference type="Proteomes" id="UP001055439"/>
    </source>
</evidence>